<proteinExistence type="predicted"/>
<sequence>MQRKDAKTIIMYYRSIPEMKRLLQQERRELEDEYCGLHGISMDGMPHGTSPGSPVESAVVRLAESGASDRIREIENRVQVLEDDQRHIQSALDAVNGRYKNILTMRYLNGYSWGGISARIGAPDSTVRHWDSKALIRFGKALEDAGETGEILGRATRARV</sequence>
<evidence type="ECO:0000259" key="2">
    <source>
        <dbReference type="Pfam" id="PF08281"/>
    </source>
</evidence>
<evidence type="ECO:0000313" key="4">
    <source>
        <dbReference type="Proteomes" id="UP000245778"/>
    </source>
</evidence>
<dbReference type="InterPro" id="IPR013324">
    <property type="entry name" value="RNA_pol_sigma_r3/r4-like"/>
</dbReference>
<dbReference type="Proteomes" id="UP000245778">
    <property type="component" value="Unassembled WGS sequence"/>
</dbReference>
<organism evidence="3 4">
    <name type="scientific">Intestinimonas butyriciproducens</name>
    <dbReference type="NCBI Taxonomy" id="1297617"/>
    <lineage>
        <taxon>Bacteria</taxon>
        <taxon>Bacillati</taxon>
        <taxon>Bacillota</taxon>
        <taxon>Clostridia</taxon>
        <taxon>Eubacteriales</taxon>
        <taxon>Intestinimonas</taxon>
    </lineage>
</organism>
<dbReference type="SUPFAM" id="SSF88659">
    <property type="entry name" value="Sigma3 and sigma4 domains of RNA polymerase sigma factors"/>
    <property type="match status" value="1"/>
</dbReference>
<dbReference type="EMBL" id="QEKK01000001">
    <property type="protein sequence ID" value="PVY59624.1"/>
    <property type="molecule type" value="Genomic_DNA"/>
</dbReference>
<feature type="domain" description="RNA polymerase sigma factor 70 region 4 type 2" evidence="2">
    <location>
        <begin position="88"/>
        <end position="134"/>
    </location>
</feature>
<dbReference type="RefSeq" id="WP_165366532.1">
    <property type="nucleotide sequence ID" value="NZ_CP011524.1"/>
</dbReference>
<name>A0A2U1CFD5_9FIRM</name>
<reference evidence="3 4" key="1">
    <citation type="submission" date="2018-04" db="EMBL/GenBank/DDBJ databases">
        <title>Genomic Encyclopedia of Type Strains, Phase IV (KMG-IV): sequencing the most valuable type-strain genomes for metagenomic binning, comparative biology and taxonomic classification.</title>
        <authorList>
            <person name="Goeker M."/>
        </authorList>
    </citation>
    <scope>NUCLEOTIDE SEQUENCE [LARGE SCALE GENOMIC DNA]</scope>
    <source>
        <strain evidence="3 4">DSM 26588</strain>
    </source>
</reference>
<dbReference type="GO" id="GO:0006352">
    <property type="term" value="P:DNA-templated transcription initiation"/>
    <property type="evidence" value="ECO:0007669"/>
    <property type="project" value="InterPro"/>
</dbReference>
<comment type="caution">
    <text evidence="3">The sequence shown here is derived from an EMBL/GenBank/DDBJ whole genome shotgun (WGS) entry which is preliminary data.</text>
</comment>
<dbReference type="InterPro" id="IPR013249">
    <property type="entry name" value="RNA_pol_sigma70_r4_t2"/>
</dbReference>
<accession>A0A2U1CFD5</accession>
<dbReference type="GeneID" id="93228126"/>
<dbReference type="GO" id="GO:0003677">
    <property type="term" value="F:DNA binding"/>
    <property type="evidence" value="ECO:0007669"/>
    <property type="project" value="InterPro"/>
</dbReference>
<dbReference type="Pfam" id="PF08281">
    <property type="entry name" value="Sigma70_r4_2"/>
    <property type="match status" value="1"/>
</dbReference>
<keyword evidence="1" id="KW-0175">Coiled coil</keyword>
<dbReference type="InterPro" id="IPR036388">
    <property type="entry name" value="WH-like_DNA-bd_sf"/>
</dbReference>
<dbReference type="AlphaFoldDB" id="A0A2U1CFD5"/>
<gene>
    <name evidence="3" type="ORF">C7373_101138</name>
</gene>
<evidence type="ECO:0000256" key="1">
    <source>
        <dbReference type="SAM" id="Coils"/>
    </source>
</evidence>
<evidence type="ECO:0000313" key="3">
    <source>
        <dbReference type="EMBL" id="PVY59624.1"/>
    </source>
</evidence>
<feature type="coiled-coil region" evidence="1">
    <location>
        <begin position="64"/>
        <end position="91"/>
    </location>
</feature>
<dbReference type="GO" id="GO:0016987">
    <property type="term" value="F:sigma factor activity"/>
    <property type="evidence" value="ECO:0007669"/>
    <property type="project" value="InterPro"/>
</dbReference>
<dbReference type="Gene3D" id="1.10.10.10">
    <property type="entry name" value="Winged helix-like DNA-binding domain superfamily/Winged helix DNA-binding domain"/>
    <property type="match status" value="1"/>
</dbReference>
<protein>
    <submittedName>
        <fullName evidence="3">Sigma-70-like protein</fullName>
    </submittedName>
</protein>